<name>A0A7C2BAY2_9PSED</name>
<comment type="caution">
    <text evidence="2">The sequence shown here is derived from an EMBL/GenBank/DDBJ whole genome shotgun (WGS) entry which is preliminary data.</text>
</comment>
<feature type="compositionally biased region" description="Pro residues" evidence="1">
    <location>
        <begin position="269"/>
        <end position="279"/>
    </location>
</feature>
<dbReference type="AlphaFoldDB" id="A0A7C2BAY2"/>
<proteinExistence type="predicted"/>
<sequence length="279" mass="30705">MKAVTGSVRPSALFFLLLTVIGGCSKDYTMAPSPDGEKVTITINAPQELAPEVLRVMYRSAKCQRVTHDAHGQPQMLDGKNSYEGRFERSGETGMYHTELFVNGGGACEWRLSNVVFSVVYRTPERFGEGVVSGAGAEVIVVFDHNSPQLRVSAPMAVTGSELNVVKDFYPWIKESYIRGYIKRVGLSGGGGGDYTYYARQARTVYFEPILHSDFVVSSVAPIKHIVGDFIKFKYPDGTVESDGRSEPNFEKMQKIRAESGNKRVKSPAAPPPVLRNLP</sequence>
<accession>A0A7C2BAY2</accession>
<dbReference type="EMBL" id="DSIN01000026">
    <property type="protein sequence ID" value="HEF27136.1"/>
    <property type="molecule type" value="Genomic_DNA"/>
</dbReference>
<protein>
    <recommendedName>
        <fullName evidence="3">Lipoprotein</fullName>
    </recommendedName>
</protein>
<dbReference type="PROSITE" id="PS51257">
    <property type="entry name" value="PROKAR_LIPOPROTEIN"/>
    <property type="match status" value="1"/>
</dbReference>
<gene>
    <name evidence="2" type="ORF">ENP23_15325</name>
</gene>
<feature type="region of interest" description="Disordered" evidence="1">
    <location>
        <begin position="257"/>
        <end position="279"/>
    </location>
</feature>
<evidence type="ECO:0008006" key="3">
    <source>
        <dbReference type="Google" id="ProtNLM"/>
    </source>
</evidence>
<organism evidence="2">
    <name type="scientific">Pseudomonas graminis</name>
    <dbReference type="NCBI Taxonomy" id="158627"/>
    <lineage>
        <taxon>Bacteria</taxon>
        <taxon>Pseudomonadati</taxon>
        <taxon>Pseudomonadota</taxon>
        <taxon>Gammaproteobacteria</taxon>
        <taxon>Pseudomonadales</taxon>
        <taxon>Pseudomonadaceae</taxon>
        <taxon>Pseudomonas</taxon>
    </lineage>
</organism>
<evidence type="ECO:0000256" key="1">
    <source>
        <dbReference type="SAM" id="MobiDB-lite"/>
    </source>
</evidence>
<reference evidence="2" key="1">
    <citation type="journal article" date="2020" name="mSystems">
        <title>Genome- and Community-Level Interaction Insights into Carbon Utilization and Element Cycling Functions of Hydrothermarchaeota in Hydrothermal Sediment.</title>
        <authorList>
            <person name="Zhou Z."/>
            <person name="Liu Y."/>
            <person name="Xu W."/>
            <person name="Pan J."/>
            <person name="Luo Z.H."/>
            <person name="Li M."/>
        </authorList>
    </citation>
    <scope>NUCLEOTIDE SEQUENCE [LARGE SCALE GENOMIC DNA]</scope>
    <source>
        <strain evidence="2">SpSt-200</strain>
    </source>
</reference>
<evidence type="ECO:0000313" key="2">
    <source>
        <dbReference type="EMBL" id="HEF27136.1"/>
    </source>
</evidence>